<dbReference type="InterPro" id="IPR050155">
    <property type="entry name" value="HAD-like_hydrolase_sf"/>
</dbReference>
<dbReference type="InterPro" id="IPR023198">
    <property type="entry name" value="PGP-like_dom2"/>
</dbReference>
<protein>
    <recommendedName>
        <fullName evidence="4">phosphoglycolate phosphatase</fullName>
        <ecNumber evidence="4">3.1.3.18</ecNumber>
    </recommendedName>
</protein>
<reference evidence="5" key="1">
    <citation type="submission" date="2008-06" db="EMBL/GenBank/DDBJ databases">
        <title>Complete sequence of Chlorobaculum parvum NCIB 8327.</title>
        <authorList>
            <consortium name="US DOE Joint Genome Institute"/>
            <person name="Lucas S."/>
            <person name="Copeland A."/>
            <person name="Lapidus A."/>
            <person name="Glavina del Rio T."/>
            <person name="Dalin E."/>
            <person name="Tice H."/>
            <person name="Bruce D."/>
            <person name="Goodwin L."/>
            <person name="Pitluck S."/>
            <person name="Schmutz J."/>
            <person name="Larimer F."/>
            <person name="Land M."/>
            <person name="Hauser L."/>
            <person name="Kyrpides N."/>
            <person name="Mikhailova N."/>
            <person name="Zhao F."/>
            <person name="Li T."/>
            <person name="Liu Z."/>
            <person name="Overmann J."/>
            <person name="Bryant D.A."/>
            <person name="Richardson P."/>
        </authorList>
    </citation>
    <scope>NUCLEOTIDE SEQUENCE [LARGE SCALE GENOMIC DNA]</scope>
    <source>
        <strain evidence="5">NCIB 8327</strain>
    </source>
</reference>
<dbReference type="EMBL" id="CP001099">
    <property type="protein sequence ID" value="ACF11324.1"/>
    <property type="molecule type" value="Genomic_DNA"/>
</dbReference>
<proteinExistence type="inferred from homology"/>
<evidence type="ECO:0000256" key="4">
    <source>
        <dbReference type="ARBA" id="ARBA00013078"/>
    </source>
</evidence>
<dbReference type="Pfam" id="PF13419">
    <property type="entry name" value="HAD_2"/>
    <property type="match status" value="1"/>
</dbReference>
<evidence type="ECO:0000256" key="1">
    <source>
        <dbReference type="ARBA" id="ARBA00000830"/>
    </source>
</evidence>
<dbReference type="Proteomes" id="UP000008811">
    <property type="component" value="Chromosome"/>
</dbReference>
<dbReference type="AlphaFoldDB" id="B3QN21"/>
<evidence type="ECO:0000313" key="5">
    <source>
        <dbReference type="EMBL" id="ACF11324.1"/>
    </source>
</evidence>
<evidence type="ECO:0000256" key="2">
    <source>
        <dbReference type="ARBA" id="ARBA00004818"/>
    </source>
</evidence>
<name>B3QN21_CHLP8</name>
<evidence type="ECO:0000256" key="3">
    <source>
        <dbReference type="ARBA" id="ARBA00006171"/>
    </source>
</evidence>
<dbReference type="KEGG" id="cpc:Cpar_0911"/>
<gene>
    <name evidence="5" type="ordered locus">Cpar_0911</name>
</gene>
<dbReference type="GO" id="GO:0006281">
    <property type="term" value="P:DNA repair"/>
    <property type="evidence" value="ECO:0007669"/>
    <property type="project" value="TreeGrafter"/>
</dbReference>
<dbReference type="PROSITE" id="PS01228">
    <property type="entry name" value="COF_1"/>
    <property type="match status" value="1"/>
</dbReference>
<dbReference type="SFLD" id="SFLDG01135">
    <property type="entry name" value="C1.5.6:_HAD__Beta-PGM__Phospha"/>
    <property type="match status" value="1"/>
</dbReference>
<comment type="catalytic activity">
    <reaction evidence="1">
        <text>2-phosphoglycolate + H2O = glycolate + phosphate</text>
        <dbReference type="Rhea" id="RHEA:14369"/>
        <dbReference type="ChEBI" id="CHEBI:15377"/>
        <dbReference type="ChEBI" id="CHEBI:29805"/>
        <dbReference type="ChEBI" id="CHEBI:43474"/>
        <dbReference type="ChEBI" id="CHEBI:58033"/>
        <dbReference type="EC" id="3.1.3.18"/>
    </reaction>
</comment>
<dbReference type="PANTHER" id="PTHR43434:SF1">
    <property type="entry name" value="PHOSPHOGLYCOLATE PHOSPHATASE"/>
    <property type="match status" value="1"/>
</dbReference>
<dbReference type="GO" id="GO:0008967">
    <property type="term" value="F:phosphoglycolate phosphatase activity"/>
    <property type="evidence" value="ECO:0007669"/>
    <property type="project" value="UniProtKB-EC"/>
</dbReference>
<dbReference type="Gene3D" id="1.10.150.240">
    <property type="entry name" value="Putative phosphatase, domain 2"/>
    <property type="match status" value="1"/>
</dbReference>
<dbReference type="SUPFAM" id="SSF56784">
    <property type="entry name" value="HAD-like"/>
    <property type="match status" value="1"/>
</dbReference>
<dbReference type="InterPro" id="IPR006439">
    <property type="entry name" value="HAD-SF_hydro_IA"/>
</dbReference>
<dbReference type="NCBIfam" id="TIGR01549">
    <property type="entry name" value="HAD-SF-IA-v1"/>
    <property type="match status" value="1"/>
</dbReference>
<dbReference type="SFLD" id="SFLDG01129">
    <property type="entry name" value="C1.5:_HAD__Beta-PGM__Phosphata"/>
    <property type="match status" value="1"/>
</dbReference>
<keyword evidence="5" id="KW-0378">Hydrolase</keyword>
<evidence type="ECO:0000313" key="6">
    <source>
        <dbReference type="Proteomes" id="UP000008811"/>
    </source>
</evidence>
<accession>B3QN21</accession>
<dbReference type="Gene3D" id="3.40.50.1000">
    <property type="entry name" value="HAD superfamily/HAD-like"/>
    <property type="match status" value="1"/>
</dbReference>
<comment type="similarity">
    <text evidence="3">Belongs to the HAD-like hydrolase superfamily. CbbY/CbbZ/Gph/YieH family.</text>
</comment>
<dbReference type="PANTHER" id="PTHR43434">
    <property type="entry name" value="PHOSPHOGLYCOLATE PHOSPHATASE"/>
    <property type="match status" value="1"/>
</dbReference>
<dbReference type="InterPro" id="IPR041492">
    <property type="entry name" value="HAD_2"/>
</dbReference>
<dbReference type="SFLD" id="SFLDS00003">
    <property type="entry name" value="Haloacid_Dehalogenase"/>
    <property type="match status" value="1"/>
</dbReference>
<keyword evidence="6" id="KW-1185">Reference proteome</keyword>
<organism evidence="5 6">
    <name type="scientific">Chlorobaculum parvum (strain DSM 263 / NCIMB 8327)</name>
    <name type="common">Chlorobium vibrioforme subsp. thiosulfatophilum</name>
    <dbReference type="NCBI Taxonomy" id="517417"/>
    <lineage>
        <taxon>Bacteria</taxon>
        <taxon>Pseudomonadati</taxon>
        <taxon>Chlorobiota</taxon>
        <taxon>Chlorobiia</taxon>
        <taxon>Chlorobiales</taxon>
        <taxon>Chlorobiaceae</taxon>
        <taxon>Chlorobaculum</taxon>
    </lineage>
</organism>
<dbReference type="HOGENOM" id="CLU_045011_19_1_10"/>
<dbReference type="OrthoDB" id="9807630at2"/>
<dbReference type="STRING" id="517417.Cpar_0911"/>
<dbReference type="EC" id="3.1.3.18" evidence="4"/>
<dbReference type="InterPro" id="IPR023214">
    <property type="entry name" value="HAD_sf"/>
</dbReference>
<dbReference type="RefSeq" id="WP_012502157.1">
    <property type="nucleotide sequence ID" value="NC_011027.1"/>
</dbReference>
<comment type="pathway">
    <text evidence="2">Organic acid metabolism; glycolate biosynthesis; glycolate from 2-phosphoglycolate: step 1/1.</text>
</comment>
<sequence>MNQQKTSPFSAVVFDLDGTLLNTIEDISYCLNSVLDQHGYPTHSLDRCREMIGFGMRVLIKKAVPEEAHDEAITEPLLKEMQACYAEHWNERSRPYDGIDTLLNAIDELGLKKAVLSNKPDRFTRQCAEELLAPWTFDAIMGFREEIPAKPDPQGALRVADMLGVSPSSILYVGDSGVDMETAVAAGMYPLGVLWGYRPAEDLLATGARHLVSTPEEIIPLLSF</sequence>
<dbReference type="eggNOG" id="COG0546">
    <property type="taxonomic scope" value="Bacteria"/>
</dbReference>
<dbReference type="GO" id="GO:0005829">
    <property type="term" value="C:cytosol"/>
    <property type="evidence" value="ECO:0007669"/>
    <property type="project" value="TreeGrafter"/>
</dbReference>
<dbReference type="InterPro" id="IPR036412">
    <property type="entry name" value="HAD-like_sf"/>
</dbReference>